<organism evidence="1 2">
    <name type="scientific">Photobacterium proteolyticum</name>
    <dbReference type="NCBI Taxonomy" id="1903952"/>
    <lineage>
        <taxon>Bacteria</taxon>
        <taxon>Pseudomonadati</taxon>
        <taxon>Pseudomonadota</taxon>
        <taxon>Gammaproteobacteria</taxon>
        <taxon>Vibrionales</taxon>
        <taxon>Vibrionaceae</taxon>
        <taxon>Photobacterium</taxon>
    </lineage>
</organism>
<dbReference type="EMBL" id="MJIL01000084">
    <property type="protein sequence ID" value="OLQ74331.1"/>
    <property type="molecule type" value="Genomic_DNA"/>
</dbReference>
<proteinExistence type="predicted"/>
<keyword evidence="2" id="KW-1185">Reference proteome</keyword>
<dbReference type="Proteomes" id="UP000186905">
    <property type="component" value="Unassembled WGS sequence"/>
</dbReference>
<dbReference type="STRING" id="1903952.BIT28_09130"/>
<comment type="caution">
    <text evidence="1">The sequence shown here is derived from an EMBL/GenBank/DDBJ whole genome shotgun (WGS) entry which is preliminary data.</text>
</comment>
<dbReference type="AlphaFoldDB" id="A0A1Q9GIQ0"/>
<accession>A0A1Q9GIQ0</accession>
<sequence>MTVMKGWVASLVLFLGCAQSGPMHQCDVIEARALRKPVEILIGTGRGENYQIARERALRSLNQSNSTEVFVFSREEARIVAGKADARFTTVAEFSSQNRFDGARFDYYQCQGGDKMVVAQLDTRPLEERVSASVTEVKQLHPNVDGVGEAFRLMSNWHVVRLGQSWWLKTHREQVALSGGELLDMLEQAPSHLRLDGQFNSFSQYRKPIELSWQTKRRFVSLLRISQLGELEVIEADVSHSQQSITVSRLFEVYEPVVPQLFVLLEHDEPLRPYLPNVGRLSAAYLKRQALSQVIEAMKQNHYRYATVRYTPFE</sequence>
<reference evidence="1 2" key="1">
    <citation type="submission" date="2016-09" db="EMBL/GenBank/DDBJ databases">
        <title>Photobacterium proteolyticum sp. nov. a protease producing bacterium isolated from ocean sediments of Laizhou Bay.</title>
        <authorList>
            <person name="Li Y."/>
        </authorList>
    </citation>
    <scope>NUCLEOTIDE SEQUENCE [LARGE SCALE GENOMIC DNA]</scope>
    <source>
        <strain evidence="1 2">13-12</strain>
    </source>
</reference>
<dbReference type="RefSeq" id="WP_075765817.1">
    <property type="nucleotide sequence ID" value="NZ_MJIL01000084.1"/>
</dbReference>
<gene>
    <name evidence="1" type="ORF">BIT28_09130</name>
</gene>
<evidence type="ECO:0000313" key="2">
    <source>
        <dbReference type="Proteomes" id="UP000186905"/>
    </source>
</evidence>
<dbReference type="OrthoDB" id="9883806at2"/>
<name>A0A1Q9GIQ0_9GAMM</name>
<protein>
    <submittedName>
        <fullName evidence="1">Uncharacterized protein</fullName>
    </submittedName>
</protein>
<evidence type="ECO:0000313" key="1">
    <source>
        <dbReference type="EMBL" id="OLQ74331.1"/>
    </source>
</evidence>
<dbReference type="PROSITE" id="PS51257">
    <property type="entry name" value="PROKAR_LIPOPROTEIN"/>
    <property type="match status" value="1"/>
</dbReference>